<dbReference type="AlphaFoldDB" id="A0A073IXL9"/>
<organism evidence="1 3">
    <name type="scientific">Pseudosulfitobacter pseudonitzschiae</name>
    <dbReference type="NCBI Taxonomy" id="1402135"/>
    <lineage>
        <taxon>Bacteria</taxon>
        <taxon>Pseudomonadati</taxon>
        <taxon>Pseudomonadota</taxon>
        <taxon>Alphaproteobacteria</taxon>
        <taxon>Rhodobacterales</taxon>
        <taxon>Roseobacteraceae</taxon>
        <taxon>Pseudosulfitobacter</taxon>
    </lineage>
</organism>
<dbReference type="GO" id="GO:0003824">
    <property type="term" value="F:catalytic activity"/>
    <property type="evidence" value="ECO:0007669"/>
    <property type="project" value="UniProtKB-ARBA"/>
</dbReference>
<sequence>MSDPVIASIEGATGIIDLARPEKFNCLSLDVHERIAAARAEFEANPDIRAILIRAQGKHFCTGADLNEVKGKLNDPAALDHFIAFGMKNLRALETSSLPVVVAVQGLCLAGGIELMLACDVCFAGESAQFGDQHAQFGLIPGWGGSQRLTRLMGQRRALDLMFSARWLKAGEAREAGLVNYVVPDAELHEAALEYCQTIAGRSRNGIAEMKRLAREGADLGIDQQMRLERDAAVRALPSDDVAEGLDAFENRRKPAFKS</sequence>
<evidence type="ECO:0000313" key="1">
    <source>
        <dbReference type="EMBL" id="KEJ94365.1"/>
    </source>
</evidence>
<dbReference type="Pfam" id="PF00378">
    <property type="entry name" value="ECH_1"/>
    <property type="match status" value="1"/>
</dbReference>
<comment type="caution">
    <text evidence="1">The sequence shown here is derived from an EMBL/GenBank/DDBJ whole genome shotgun (WGS) entry which is preliminary data.</text>
</comment>
<evidence type="ECO:0000313" key="3">
    <source>
        <dbReference type="Proteomes" id="UP000027746"/>
    </source>
</evidence>
<accession>A0A073IXL9</accession>
<dbReference type="Proteomes" id="UP000027746">
    <property type="component" value="Unassembled WGS sequence"/>
</dbReference>
<keyword evidence="3" id="KW-1185">Reference proteome</keyword>
<dbReference type="Gene3D" id="3.90.226.10">
    <property type="entry name" value="2-enoyl-CoA Hydratase, Chain A, domain 1"/>
    <property type="match status" value="1"/>
</dbReference>
<dbReference type="Proteomes" id="UP000809337">
    <property type="component" value="Unassembled WGS sequence"/>
</dbReference>
<dbReference type="PANTHER" id="PTHR11941:SF54">
    <property type="entry name" value="ENOYL-COA HYDRATASE, MITOCHONDRIAL"/>
    <property type="match status" value="1"/>
</dbReference>
<reference evidence="1 3" key="1">
    <citation type="submission" date="2014-01" db="EMBL/GenBank/DDBJ databases">
        <title>Sulfitobacter sp. H3 (MCCC 1A00686) Genome Sequencing.</title>
        <authorList>
            <person name="Lai Q."/>
            <person name="Hong Z."/>
        </authorList>
    </citation>
    <scope>NUCLEOTIDE SEQUENCE [LARGE SCALE GENOMIC DNA]</scope>
    <source>
        <strain evidence="1 3">H3</strain>
    </source>
</reference>
<dbReference type="InterPro" id="IPR001753">
    <property type="entry name" value="Enoyl-CoA_hydra/iso"/>
</dbReference>
<dbReference type="CDD" id="cd06558">
    <property type="entry name" value="crotonase-like"/>
    <property type="match status" value="1"/>
</dbReference>
<dbReference type="RefSeq" id="WP_037929808.1">
    <property type="nucleotide sequence ID" value="NZ_CP054604.1"/>
</dbReference>
<dbReference type="SUPFAM" id="SSF52096">
    <property type="entry name" value="ClpP/crotonase"/>
    <property type="match status" value="1"/>
</dbReference>
<dbReference type="OrthoDB" id="9802898at2"/>
<dbReference type="EMBL" id="JAFBWN010000009">
    <property type="protein sequence ID" value="MBM2355663.1"/>
    <property type="molecule type" value="Genomic_DNA"/>
</dbReference>
<protein>
    <submittedName>
        <fullName evidence="1 2">Enoyl-CoA hydratase</fullName>
    </submittedName>
</protein>
<reference evidence="2" key="2">
    <citation type="submission" date="2021-01" db="EMBL/GenBank/DDBJ databases">
        <title>Diatom-associated Roseobacters Show Island Model of Population Structure.</title>
        <authorList>
            <person name="Qu L."/>
            <person name="Feng X."/>
            <person name="Chen Y."/>
            <person name="Li L."/>
            <person name="Wang X."/>
            <person name="Hu Z."/>
            <person name="Wang H."/>
            <person name="Luo H."/>
        </authorList>
    </citation>
    <scope>NUCLEOTIDE SEQUENCE</scope>
    <source>
        <strain evidence="2">SM26-45</strain>
    </source>
</reference>
<evidence type="ECO:0000313" key="2">
    <source>
        <dbReference type="EMBL" id="MBM2355663.1"/>
    </source>
</evidence>
<gene>
    <name evidence="2" type="ORF">JQX14_14020</name>
    <name evidence="1" type="ORF">SUH3_06790</name>
</gene>
<dbReference type="EMBL" id="JAMD01000014">
    <property type="protein sequence ID" value="KEJ94365.1"/>
    <property type="molecule type" value="Genomic_DNA"/>
</dbReference>
<dbReference type="GeneID" id="68872380"/>
<dbReference type="InterPro" id="IPR029045">
    <property type="entry name" value="ClpP/crotonase-like_dom_sf"/>
</dbReference>
<proteinExistence type="predicted"/>
<dbReference type="PANTHER" id="PTHR11941">
    <property type="entry name" value="ENOYL-COA HYDRATASE-RELATED"/>
    <property type="match status" value="1"/>
</dbReference>
<name>A0A073IXL9_9RHOB</name>
<dbReference type="GO" id="GO:0006635">
    <property type="term" value="P:fatty acid beta-oxidation"/>
    <property type="evidence" value="ECO:0007669"/>
    <property type="project" value="TreeGrafter"/>
</dbReference>